<feature type="region of interest" description="Disordered" evidence="2">
    <location>
        <begin position="164"/>
        <end position="247"/>
    </location>
</feature>
<dbReference type="GO" id="GO:0051082">
    <property type="term" value="F:unfolded protein binding"/>
    <property type="evidence" value="ECO:0007669"/>
    <property type="project" value="InterPro"/>
</dbReference>
<dbReference type="Gene3D" id="1.10.3480.10">
    <property type="entry name" value="TorD-like"/>
    <property type="match status" value="1"/>
</dbReference>
<dbReference type="SUPFAM" id="SSF89155">
    <property type="entry name" value="TorD-like"/>
    <property type="match status" value="1"/>
</dbReference>
<protein>
    <submittedName>
        <fullName evidence="3">Nitrate reductase molybdenum cofactor assembly chaperone</fullName>
    </submittedName>
</protein>
<dbReference type="Pfam" id="PF02613">
    <property type="entry name" value="Nitrate_red_del"/>
    <property type="match status" value="1"/>
</dbReference>
<accession>A0A160P485</accession>
<dbReference type="GO" id="GO:0051131">
    <property type="term" value="P:chaperone-mediated protein complex assembly"/>
    <property type="evidence" value="ECO:0007669"/>
    <property type="project" value="InterPro"/>
</dbReference>
<dbReference type="PANTHER" id="PTHR43680">
    <property type="entry name" value="NITRATE REDUCTASE MOLYBDENUM COFACTOR ASSEMBLY CHAPERONE"/>
    <property type="match status" value="1"/>
</dbReference>
<organism evidence="3 4">
    <name type="scientific">Streptomyces laurentii</name>
    <dbReference type="NCBI Taxonomy" id="39478"/>
    <lineage>
        <taxon>Bacteria</taxon>
        <taxon>Bacillati</taxon>
        <taxon>Actinomycetota</taxon>
        <taxon>Actinomycetes</taxon>
        <taxon>Kitasatosporales</taxon>
        <taxon>Streptomycetaceae</taxon>
        <taxon>Streptomyces</taxon>
    </lineage>
</organism>
<evidence type="ECO:0000256" key="2">
    <source>
        <dbReference type="SAM" id="MobiDB-lite"/>
    </source>
</evidence>
<gene>
    <name evidence="3" type="ORF">SLA_5010</name>
</gene>
<proteinExistence type="predicted"/>
<dbReference type="AlphaFoldDB" id="A0A160P485"/>
<dbReference type="PANTHER" id="PTHR43680:SF2">
    <property type="entry name" value="NITRATE REDUCTASE MOLYBDENUM COFACTOR ASSEMBLY CHAPERONE NARJ"/>
    <property type="match status" value="1"/>
</dbReference>
<dbReference type="InterPro" id="IPR003765">
    <property type="entry name" value="NO3_reductase_chaperone_NarJ"/>
</dbReference>
<feature type="compositionally biased region" description="Low complexity" evidence="2">
    <location>
        <begin position="192"/>
        <end position="211"/>
    </location>
</feature>
<sequence length="247" mass="27053">MNHDALIRLVAARCLAYPDERLYAELPLLREVVADTPGAEGLTGFLDHVAATEPLEMAAHYSDTFDTRNRRCLYLTWWTDGDTRRRGLSLVRIKRIYRRHGLEFGGEELPDFLPAALEFAGQCVEAGTELLQEHRAGLELLRLALDAADTPYTRVVEAVCATLPGPSPRTKEEAKALARSGPPRELVGLDGPAGPDLVVGPGPGLDLLAGLEPQGPGVDLPWPAPRPGAARQERRERHPRRTEGTVH</sequence>
<feature type="compositionally biased region" description="Basic and acidic residues" evidence="2">
    <location>
        <begin position="231"/>
        <end position="247"/>
    </location>
</feature>
<dbReference type="EMBL" id="AP017424">
    <property type="protein sequence ID" value="BAU85894.1"/>
    <property type="molecule type" value="Genomic_DNA"/>
</dbReference>
<dbReference type="RefSeq" id="WP_359871641.1">
    <property type="nucleotide sequence ID" value="NZ_JBEYHT010000001.1"/>
</dbReference>
<evidence type="ECO:0000313" key="3">
    <source>
        <dbReference type="EMBL" id="BAU85894.1"/>
    </source>
</evidence>
<reference evidence="3 4" key="1">
    <citation type="journal article" date="2016" name="Genome Announc.">
        <title>Complete Genome Sequence of Thiostrepton-Producing Streptomyces laurentii ATCC 31255.</title>
        <authorList>
            <person name="Doi K."/>
            <person name="Fujino Y."/>
            <person name="Nagayoshi Y."/>
            <person name="Ohshima T."/>
            <person name="Ogata S."/>
        </authorList>
    </citation>
    <scope>NUCLEOTIDE SEQUENCE [LARGE SCALE GENOMIC DNA]</scope>
    <source>
        <strain evidence="3 4">ATCC 31255</strain>
    </source>
</reference>
<dbReference type="Proteomes" id="UP000217676">
    <property type="component" value="Chromosome"/>
</dbReference>
<evidence type="ECO:0000313" key="4">
    <source>
        <dbReference type="Proteomes" id="UP000217676"/>
    </source>
</evidence>
<keyword evidence="1" id="KW-0534">Nitrate assimilation</keyword>
<dbReference type="InterPro" id="IPR020945">
    <property type="entry name" value="DMSO/NO3_reduct_chaperone"/>
</dbReference>
<evidence type="ECO:0000256" key="1">
    <source>
        <dbReference type="ARBA" id="ARBA00023063"/>
    </source>
</evidence>
<dbReference type="KEGG" id="slau:SLA_5010"/>
<dbReference type="InterPro" id="IPR036411">
    <property type="entry name" value="TorD-like_sf"/>
</dbReference>
<dbReference type="NCBIfam" id="TIGR00684">
    <property type="entry name" value="narJ"/>
    <property type="match status" value="1"/>
</dbReference>
<name>A0A160P485_STRLU</name>
<keyword evidence="4" id="KW-1185">Reference proteome</keyword>
<dbReference type="GO" id="GO:0042128">
    <property type="term" value="P:nitrate assimilation"/>
    <property type="evidence" value="ECO:0007669"/>
    <property type="project" value="UniProtKB-KW"/>
</dbReference>
<dbReference type="GO" id="GO:0016530">
    <property type="term" value="F:metallochaperone activity"/>
    <property type="evidence" value="ECO:0007669"/>
    <property type="project" value="TreeGrafter"/>
</dbReference>